<comment type="caution">
    <text evidence="11">The sequence shown here is derived from an EMBL/GenBank/DDBJ whole genome shotgun (WGS) entry which is preliminary data.</text>
</comment>
<dbReference type="PANTHER" id="PTHR20941">
    <property type="entry name" value="FOLATE SYNTHESIS PROTEINS"/>
    <property type="match status" value="1"/>
</dbReference>
<organism evidence="11 12">
    <name type="scientific">Aliiroseovarius zhejiangensis</name>
    <dbReference type="NCBI Taxonomy" id="1632025"/>
    <lineage>
        <taxon>Bacteria</taxon>
        <taxon>Pseudomonadati</taxon>
        <taxon>Pseudomonadota</taxon>
        <taxon>Alphaproteobacteria</taxon>
        <taxon>Rhodobacterales</taxon>
        <taxon>Paracoccaceae</taxon>
        <taxon>Aliiroseovarius</taxon>
    </lineage>
</organism>
<evidence type="ECO:0000256" key="6">
    <source>
        <dbReference type="ARBA" id="ARBA00022723"/>
    </source>
</evidence>
<dbReference type="EC" id="2.5.1.15" evidence="4 9"/>
<evidence type="ECO:0000256" key="4">
    <source>
        <dbReference type="ARBA" id="ARBA00012458"/>
    </source>
</evidence>
<dbReference type="Proteomes" id="UP000609802">
    <property type="component" value="Unassembled WGS sequence"/>
</dbReference>
<evidence type="ECO:0000256" key="2">
    <source>
        <dbReference type="ARBA" id="ARBA00001946"/>
    </source>
</evidence>
<sequence>MTTRLQPIARVGAPYSGPSLAGSADVWCDMVLSRRRDEPVVQVALADCAEPDRARLTAPRPSLCGVSLDRPRIMGVLNVTPDSFSDGGDHATLKTAVTRARQMADEADIIDIGGESTRPGASEVPIDEEIRRTARVIAAIREAGITTPISIDTRKARVAEAALDAGADMVNDVAAFTFDPELADLVAERDVPVCLMHAQGQPETMQDDPRYDDVLFEVMDFLEDRIAFAQSRGIARERIVTDPGIGFGKTLEHNVTLLRNLSLLHDLGLPILLGVSRKRFIGSIGQAADAKDRMAGSLAVALHGIQHGAQILRVHDTYETRQAIRLQQAMMEREQSSG</sequence>
<dbReference type="NCBIfam" id="TIGR01496">
    <property type="entry name" value="DHPS"/>
    <property type="match status" value="1"/>
</dbReference>
<dbReference type="RefSeq" id="WP_229836722.1">
    <property type="nucleotide sequence ID" value="NZ_BNCH01000004.1"/>
</dbReference>
<keyword evidence="6 9" id="KW-0479">Metal-binding</keyword>
<evidence type="ECO:0000256" key="1">
    <source>
        <dbReference type="ARBA" id="ARBA00000012"/>
    </source>
</evidence>
<evidence type="ECO:0000256" key="8">
    <source>
        <dbReference type="ARBA" id="ARBA00022909"/>
    </source>
</evidence>
<accession>A0ABQ3J2X1</accession>
<reference evidence="12" key="1">
    <citation type="journal article" date="2019" name="Int. J. Syst. Evol. Microbiol.">
        <title>The Global Catalogue of Microorganisms (GCM) 10K type strain sequencing project: providing services to taxonomists for standard genome sequencing and annotation.</title>
        <authorList>
            <consortium name="The Broad Institute Genomics Platform"/>
            <consortium name="The Broad Institute Genome Sequencing Center for Infectious Disease"/>
            <person name="Wu L."/>
            <person name="Ma J."/>
        </authorList>
    </citation>
    <scope>NUCLEOTIDE SEQUENCE [LARGE SCALE GENOMIC DNA]</scope>
    <source>
        <strain evidence="12">KCTC 42443</strain>
    </source>
</reference>
<dbReference type="PROSITE" id="PS00793">
    <property type="entry name" value="DHPS_2"/>
    <property type="match status" value="1"/>
</dbReference>
<proteinExistence type="inferred from homology"/>
<keyword evidence="8 9" id="KW-0289">Folate biosynthesis</keyword>
<evidence type="ECO:0000256" key="7">
    <source>
        <dbReference type="ARBA" id="ARBA00022842"/>
    </source>
</evidence>
<evidence type="ECO:0000256" key="5">
    <source>
        <dbReference type="ARBA" id="ARBA00022679"/>
    </source>
</evidence>
<feature type="domain" description="Pterin-binding" evidence="10">
    <location>
        <begin position="71"/>
        <end position="325"/>
    </location>
</feature>
<evidence type="ECO:0000256" key="3">
    <source>
        <dbReference type="ARBA" id="ARBA00004763"/>
    </source>
</evidence>
<comment type="cofactor">
    <cofactor evidence="2 9">
        <name>Mg(2+)</name>
        <dbReference type="ChEBI" id="CHEBI:18420"/>
    </cofactor>
</comment>
<keyword evidence="7 9" id="KW-0460">Magnesium</keyword>
<name>A0ABQ3J2X1_9RHOB</name>
<evidence type="ECO:0000259" key="10">
    <source>
        <dbReference type="PROSITE" id="PS50972"/>
    </source>
</evidence>
<evidence type="ECO:0000313" key="11">
    <source>
        <dbReference type="EMBL" id="GHE99404.1"/>
    </source>
</evidence>
<dbReference type="InterPro" id="IPR000489">
    <property type="entry name" value="Pterin-binding_dom"/>
</dbReference>
<protein>
    <recommendedName>
        <fullName evidence="4 9">Dihydropteroate synthase</fullName>
        <shortName evidence="9">DHPS</shortName>
        <ecNumber evidence="4 9">2.5.1.15</ecNumber>
    </recommendedName>
    <alternativeName>
        <fullName evidence="9">Dihydropteroate pyrophosphorylase</fullName>
    </alternativeName>
</protein>
<comment type="catalytic activity">
    <reaction evidence="1">
        <text>(7,8-dihydropterin-6-yl)methyl diphosphate + 4-aminobenzoate = 7,8-dihydropteroate + diphosphate</text>
        <dbReference type="Rhea" id="RHEA:19949"/>
        <dbReference type="ChEBI" id="CHEBI:17836"/>
        <dbReference type="ChEBI" id="CHEBI:17839"/>
        <dbReference type="ChEBI" id="CHEBI:33019"/>
        <dbReference type="ChEBI" id="CHEBI:72950"/>
        <dbReference type="EC" id="2.5.1.15"/>
    </reaction>
</comment>
<comment type="pathway">
    <text evidence="3 9">Cofactor biosynthesis; tetrahydrofolate biosynthesis; 7,8-dihydrofolate from 2-amino-4-hydroxy-6-hydroxymethyl-7,8-dihydropteridine diphosphate and 4-aminobenzoate: step 1/2.</text>
</comment>
<comment type="similarity">
    <text evidence="9">Belongs to the DHPS family.</text>
</comment>
<dbReference type="Pfam" id="PF00809">
    <property type="entry name" value="Pterin_bind"/>
    <property type="match status" value="1"/>
</dbReference>
<dbReference type="PROSITE" id="PS50972">
    <property type="entry name" value="PTERIN_BINDING"/>
    <property type="match status" value="1"/>
</dbReference>
<keyword evidence="12" id="KW-1185">Reference proteome</keyword>
<evidence type="ECO:0000256" key="9">
    <source>
        <dbReference type="RuleBase" id="RU361205"/>
    </source>
</evidence>
<keyword evidence="5 9" id="KW-0808">Transferase</keyword>
<dbReference type="InterPro" id="IPR045031">
    <property type="entry name" value="DHP_synth-like"/>
</dbReference>
<dbReference type="InterPro" id="IPR006390">
    <property type="entry name" value="DHP_synth_dom"/>
</dbReference>
<dbReference type="SUPFAM" id="SSF51717">
    <property type="entry name" value="Dihydropteroate synthetase-like"/>
    <property type="match status" value="1"/>
</dbReference>
<comment type="function">
    <text evidence="9">Catalyzes the condensation of para-aminobenzoate (pABA) with 6-hydroxymethyl-7,8-dihydropterin diphosphate (DHPt-PP) to form 7,8-dihydropteroate (H2Pte), the immediate precursor of folate derivatives.</text>
</comment>
<dbReference type="PANTHER" id="PTHR20941:SF1">
    <property type="entry name" value="FOLIC ACID SYNTHESIS PROTEIN FOL1"/>
    <property type="match status" value="1"/>
</dbReference>
<dbReference type="EMBL" id="BNCH01000004">
    <property type="protein sequence ID" value="GHE99404.1"/>
    <property type="molecule type" value="Genomic_DNA"/>
</dbReference>
<dbReference type="CDD" id="cd00739">
    <property type="entry name" value="DHPS"/>
    <property type="match status" value="1"/>
</dbReference>
<evidence type="ECO:0000313" key="12">
    <source>
        <dbReference type="Proteomes" id="UP000609802"/>
    </source>
</evidence>
<dbReference type="Gene3D" id="3.20.20.20">
    <property type="entry name" value="Dihydropteroate synthase-like"/>
    <property type="match status" value="1"/>
</dbReference>
<gene>
    <name evidence="11" type="ORF">GCM10016455_20190</name>
</gene>
<dbReference type="PROSITE" id="PS00792">
    <property type="entry name" value="DHPS_1"/>
    <property type="match status" value="1"/>
</dbReference>
<dbReference type="InterPro" id="IPR011005">
    <property type="entry name" value="Dihydropteroate_synth-like_sf"/>
</dbReference>